<dbReference type="SUPFAM" id="SSF53649">
    <property type="entry name" value="Alkaline phosphatase-like"/>
    <property type="match status" value="1"/>
</dbReference>
<dbReference type="InterPro" id="IPR000917">
    <property type="entry name" value="Sulfatase_N"/>
</dbReference>
<dbReference type="GO" id="GO:0004423">
    <property type="term" value="F:iduronate-2-sulfatase activity"/>
    <property type="evidence" value="ECO:0007669"/>
    <property type="project" value="InterPro"/>
</dbReference>
<dbReference type="CDD" id="cd16030">
    <property type="entry name" value="iduronate-2-sulfatase"/>
    <property type="match status" value="1"/>
</dbReference>
<evidence type="ECO:0000256" key="1">
    <source>
        <dbReference type="ARBA" id="ARBA00001913"/>
    </source>
</evidence>
<keyword evidence="3" id="KW-0479">Metal-binding</keyword>
<evidence type="ECO:0000256" key="3">
    <source>
        <dbReference type="ARBA" id="ARBA00022723"/>
    </source>
</evidence>
<dbReference type="InterPro" id="IPR035874">
    <property type="entry name" value="IDS"/>
</dbReference>
<comment type="cofactor">
    <cofactor evidence="1">
        <name>Ca(2+)</name>
        <dbReference type="ChEBI" id="CHEBI:29108"/>
    </cofactor>
</comment>
<evidence type="ECO:0000259" key="7">
    <source>
        <dbReference type="Pfam" id="PF00884"/>
    </source>
</evidence>
<name>A0A4Q9FFB3_9FLAO</name>
<dbReference type="PANTHER" id="PTHR45953:SF1">
    <property type="entry name" value="IDURONATE 2-SULFATASE"/>
    <property type="match status" value="1"/>
</dbReference>
<keyword evidence="9" id="KW-1185">Reference proteome</keyword>
<proteinExistence type="inferred from homology"/>
<evidence type="ECO:0000256" key="4">
    <source>
        <dbReference type="ARBA" id="ARBA00022729"/>
    </source>
</evidence>
<dbReference type="GO" id="GO:0005737">
    <property type="term" value="C:cytoplasm"/>
    <property type="evidence" value="ECO:0007669"/>
    <property type="project" value="TreeGrafter"/>
</dbReference>
<comment type="similarity">
    <text evidence="2">Belongs to the sulfatase family.</text>
</comment>
<evidence type="ECO:0000256" key="6">
    <source>
        <dbReference type="ARBA" id="ARBA00022837"/>
    </source>
</evidence>
<dbReference type="GO" id="GO:0046872">
    <property type="term" value="F:metal ion binding"/>
    <property type="evidence" value="ECO:0007669"/>
    <property type="project" value="UniProtKB-KW"/>
</dbReference>
<dbReference type="EMBL" id="SIRT01000008">
    <property type="protein sequence ID" value="TBN03030.1"/>
    <property type="molecule type" value="Genomic_DNA"/>
</dbReference>
<organism evidence="8 9">
    <name type="scientific">Hyunsoonleella flava</name>
    <dbReference type="NCBI Taxonomy" id="2527939"/>
    <lineage>
        <taxon>Bacteria</taxon>
        <taxon>Pseudomonadati</taxon>
        <taxon>Bacteroidota</taxon>
        <taxon>Flavobacteriia</taxon>
        <taxon>Flavobacteriales</taxon>
        <taxon>Flavobacteriaceae</taxon>
    </lineage>
</organism>
<feature type="domain" description="Sulfatase N-terminal" evidence="7">
    <location>
        <begin position="19"/>
        <end position="363"/>
    </location>
</feature>
<dbReference type="InterPro" id="IPR017850">
    <property type="entry name" value="Alkaline_phosphatase_core_sf"/>
</dbReference>
<keyword evidence="4" id="KW-0732">Signal</keyword>
<dbReference type="AlphaFoldDB" id="A0A4Q9FFB3"/>
<protein>
    <submittedName>
        <fullName evidence="8">Iduronate sulfatase</fullName>
    </submittedName>
</protein>
<dbReference type="OrthoDB" id="9763552at2"/>
<evidence type="ECO:0000256" key="2">
    <source>
        <dbReference type="ARBA" id="ARBA00008779"/>
    </source>
</evidence>
<evidence type="ECO:0000313" key="8">
    <source>
        <dbReference type="EMBL" id="TBN03030.1"/>
    </source>
</evidence>
<evidence type="ECO:0000256" key="5">
    <source>
        <dbReference type="ARBA" id="ARBA00022801"/>
    </source>
</evidence>
<dbReference type="Gene3D" id="3.40.720.10">
    <property type="entry name" value="Alkaline Phosphatase, subunit A"/>
    <property type="match status" value="1"/>
</dbReference>
<dbReference type="Proteomes" id="UP000291142">
    <property type="component" value="Unassembled WGS sequence"/>
</dbReference>
<keyword evidence="5" id="KW-0378">Hydrolase</keyword>
<evidence type="ECO:0000313" key="9">
    <source>
        <dbReference type="Proteomes" id="UP000291142"/>
    </source>
</evidence>
<accession>A0A4Q9FFB3</accession>
<dbReference type="Pfam" id="PF00884">
    <property type="entry name" value="Sulfatase"/>
    <property type="match status" value="1"/>
</dbReference>
<keyword evidence="6" id="KW-0106">Calcium</keyword>
<comment type="caution">
    <text evidence="8">The sequence shown here is derived from an EMBL/GenBank/DDBJ whole genome shotgun (WGS) entry which is preliminary data.</text>
</comment>
<sequence length="462" mass="52603">MSCKDKKEVALLPQDKTPKNILFIAVDDLRPELNFYGANHIQSPNLDKLANESLVFNRAYCNVPVCGASRASLLKGVRPTRHRFINYKTRADVDAPDAISLPNLLQQNGYTTISNGKIYHYNNDDSLAWHNNWFPKGNIRDYQLEKNIVENQGAGQANGGAVSHEMAQVHDTAYFDGKIAQKGIADLRELKQKKEPFFLALGFMKPHLPFNAPKKYWDLYDRNSIELPESYIQPKSTPRKAFHNFGELRQYNNVPKKGDITDALAKELIHGYYACVSYVDAQIGLVLDELKRLELEDDTIVILWGDHGWNLGDHKLWCKHVTFETALRTPLIIKVPGKTKGQKTDAITEYIDIYPTLTELVGIKAPETVEGKSFVPILNGKTSKKDWAVSKFKDAVTLIKGDLFYTEWTKDDGVAYERMLFDHKTDPLELENLAEKPDYQETVKVLAKELRENWGKDFLAKN</sequence>
<reference evidence="8 9" key="1">
    <citation type="submission" date="2019-02" db="EMBL/GenBank/DDBJ databases">
        <title>Hyunsoonleella sp., isolated from marine sediment.</title>
        <authorList>
            <person name="Liu B.-T."/>
        </authorList>
    </citation>
    <scope>NUCLEOTIDE SEQUENCE [LARGE SCALE GENOMIC DNA]</scope>
    <source>
        <strain evidence="8 9">T58</strain>
    </source>
</reference>
<gene>
    <name evidence="8" type="ORF">EYD45_10460</name>
</gene>
<dbReference type="PANTHER" id="PTHR45953">
    <property type="entry name" value="IDURONATE 2-SULFATASE"/>
    <property type="match status" value="1"/>
</dbReference>